<sequence length="294" mass="32717">MQLDAIAVFAEVARIKSFTEAGRALNAPLSTVSRKVSELEANLNTRLIDRSKRQIRLTDAGETYYDLCRKGLETLAHANRVMNDRHTDTAGTVTITMPPNLCEPVFLNAIETFQLRYPKAQLRVLVSERMLDLVDDKIDLSFRVAAPTQPDLISRTIMRHRHRLVATPSYAAVYALPVKPSCLADHRRIGFGFGSKREVTWSLSKGTKTENISFVPELAINDYAAIKAAVLAGQGIAELPEPLCQDMLQAGKLVEVMPDWRFPEIKLFAVHAGNASLPKLARLLLDIVVSDIKR</sequence>
<dbReference type="OrthoDB" id="9813056at2"/>
<dbReference type="Pfam" id="PF00126">
    <property type="entry name" value="HTH_1"/>
    <property type="match status" value="1"/>
</dbReference>
<dbReference type="AlphaFoldDB" id="A0A1X6ZMS9"/>
<evidence type="ECO:0000313" key="7">
    <source>
        <dbReference type="Proteomes" id="UP000193778"/>
    </source>
</evidence>
<dbReference type="Proteomes" id="UP000193778">
    <property type="component" value="Unassembled WGS sequence"/>
</dbReference>
<keyword evidence="7" id="KW-1185">Reference proteome</keyword>
<dbReference type="SUPFAM" id="SSF53850">
    <property type="entry name" value="Periplasmic binding protein-like II"/>
    <property type="match status" value="1"/>
</dbReference>
<dbReference type="Pfam" id="PF03466">
    <property type="entry name" value="LysR_substrate"/>
    <property type="match status" value="1"/>
</dbReference>
<dbReference type="PANTHER" id="PTHR30537:SF5">
    <property type="entry name" value="HTH-TYPE TRANSCRIPTIONAL ACTIVATOR TTDR-RELATED"/>
    <property type="match status" value="1"/>
</dbReference>
<proteinExistence type="inferred from homology"/>
<dbReference type="InterPro" id="IPR005119">
    <property type="entry name" value="LysR_subst-bd"/>
</dbReference>
<dbReference type="PROSITE" id="PS50931">
    <property type="entry name" value="HTH_LYSR"/>
    <property type="match status" value="1"/>
</dbReference>
<dbReference type="CDD" id="cd08422">
    <property type="entry name" value="PBP2_CrgA_like"/>
    <property type="match status" value="1"/>
</dbReference>
<dbReference type="Gene3D" id="1.10.10.10">
    <property type="entry name" value="Winged helix-like DNA-binding domain superfamily/Winged helix DNA-binding domain"/>
    <property type="match status" value="1"/>
</dbReference>
<dbReference type="Gene3D" id="3.40.190.290">
    <property type="match status" value="1"/>
</dbReference>
<evidence type="ECO:0000313" key="6">
    <source>
        <dbReference type="EMBL" id="SLN54010.1"/>
    </source>
</evidence>
<reference evidence="7" key="1">
    <citation type="submission" date="2017-03" db="EMBL/GenBank/DDBJ databases">
        <authorList>
            <person name="Rodrigo-Torres L."/>
            <person name="Arahal R.D."/>
            <person name="Lucena T."/>
        </authorList>
    </citation>
    <scope>NUCLEOTIDE SEQUENCE [LARGE SCALE GENOMIC DNA]</scope>
    <source>
        <strain evidence="7">CECT 8411</strain>
    </source>
</reference>
<dbReference type="SUPFAM" id="SSF46785">
    <property type="entry name" value="Winged helix' DNA-binding domain"/>
    <property type="match status" value="1"/>
</dbReference>
<keyword evidence="3" id="KW-0238">DNA-binding</keyword>
<keyword evidence="4" id="KW-0804">Transcription</keyword>
<feature type="domain" description="HTH lysR-type" evidence="5">
    <location>
        <begin position="1"/>
        <end position="58"/>
    </location>
</feature>
<dbReference type="GO" id="GO:0043565">
    <property type="term" value="F:sequence-specific DNA binding"/>
    <property type="evidence" value="ECO:0007669"/>
    <property type="project" value="TreeGrafter"/>
</dbReference>
<dbReference type="GO" id="GO:0003700">
    <property type="term" value="F:DNA-binding transcription factor activity"/>
    <property type="evidence" value="ECO:0007669"/>
    <property type="project" value="InterPro"/>
</dbReference>
<accession>A0A1X6ZMS9</accession>
<dbReference type="InterPro" id="IPR036388">
    <property type="entry name" value="WH-like_DNA-bd_sf"/>
</dbReference>
<dbReference type="InterPro" id="IPR000847">
    <property type="entry name" value="LysR_HTH_N"/>
</dbReference>
<comment type="similarity">
    <text evidence="1">Belongs to the LysR transcriptional regulatory family.</text>
</comment>
<name>A0A1X6ZMS9_9RHOB</name>
<evidence type="ECO:0000256" key="2">
    <source>
        <dbReference type="ARBA" id="ARBA00023015"/>
    </source>
</evidence>
<evidence type="ECO:0000256" key="1">
    <source>
        <dbReference type="ARBA" id="ARBA00009437"/>
    </source>
</evidence>
<evidence type="ECO:0000256" key="3">
    <source>
        <dbReference type="ARBA" id="ARBA00023125"/>
    </source>
</evidence>
<organism evidence="6 7">
    <name type="scientific">Ruegeria meonggei</name>
    <dbReference type="NCBI Taxonomy" id="1446476"/>
    <lineage>
        <taxon>Bacteria</taxon>
        <taxon>Pseudomonadati</taxon>
        <taxon>Pseudomonadota</taxon>
        <taxon>Alphaproteobacteria</taxon>
        <taxon>Rhodobacterales</taxon>
        <taxon>Roseobacteraceae</taxon>
        <taxon>Ruegeria</taxon>
    </lineage>
</organism>
<dbReference type="EMBL" id="FWFP01000007">
    <property type="protein sequence ID" value="SLN54010.1"/>
    <property type="molecule type" value="Genomic_DNA"/>
</dbReference>
<gene>
    <name evidence="6" type="primary">dmlR_4</name>
    <name evidence="6" type="ORF">RUM8411_02606</name>
</gene>
<evidence type="ECO:0000256" key="4">
    <source>
        <dbReference type="ARBA" id="ARBA00023163"/>
    </source>
</evidence>
<dbReference type="InterPro" id="IPR058163">
    <property type="entry name" value="LysR-type_TF_proteobact-type"/>
</dbReference>
<dbReference type="InterPro" id="IPR036390">
    <property type="entry name" value="WH_DNA-bd_sf"/>
</dbReference>
<dbReference type="FunFam" id="1.10.10.10:FF:000001">
    <property type="entry name" value="LysR family transcriptional regulator"/>
    <property type="match status" value="1"/>
</dbReference>
<dbReference type="RefSeq" id="WP_085823125.1">
    <property type="nucleotide sequence ID" value="NZ_FWFP01000007.1"/>
</dbReference>
<keyword evidence="2" id="KW-0805">Transcription regulation</keyword>
<dbReference type="PANTHER" id="PTHR30537">
    <property type="entry name" value="HTH-TYPE TRANSCRIPTIONAL REGULATOR"/>
    <property type="match status" value="1"/>
</dbReference>
<dbReference type="GO" id="GO:0006351">
    <property type="term" value="P:DNA-templated transcription"/>
    <property type="evidence" value="ECO:0007669"/>
    <property type="project" value="TreeGrafter"/>
</dbReference>
<protein>
    <submittedName>
        <fullName evidence="6">HTH-type transcriptional regulator DmlR</fullName>
    </submittedName>
</protein>
<evidence type="ECO:0000259" key="5">
    <source>
        <dbReference type="PROSITE" id="PS50931"/>
    </source>
</evidence>